<evidence type="ECO:0000313" key="3">
    <source>
        <dbReference type="Proteomes" id="UP000478052"/>
    </source>
</evidence>
<keyword evidence="3" id="KW-1185">Reference proteome</keyword>
<protein>
    <submittedName>
        <fullName evidence="2">Uncharacterized protein</fullName>
    </submittedName>
</protein>
<comment type="caution">
    <text evidence="2">The sequence shown here is derived from an EMBL/GenBank/DDBJ whole genome shotgun (WGS) entry which is preliminary data.</text>
</comment>
<feature type="region of interest" description="Disordered" evidence="1">
    <location>
        <begin position="1"/>
        <end position="20"/>
    </location>
</feature>
<evidence type="ECO:0000313" key="2">
    <source>
        <dbReference type="EMBL" id="KAF0750658.1"/>
    </source>
</evidence>
<dbReference type="Proteomes" id="UP000478052">
    <property type="component" value="Unassembled WGS sequence"/>
</dbReference>
<evidence type="ECO:0000256" key="1">
    <source>
        <dbReference type="SAM" id="MobiDB-lite"/>
    </source>
</evidence>
<organism evidence="2 3">
    <name type="scientific">Aphis craccivora</name>
    <name type="common">Cowpea aphid</name>
    <dbReference type="NCBI Taxonomy" id="307492"/>
    <lineage>
        <taxon>Eukaryota</taxon>
        <taxon>Metazoa</taxon>
        <taxon>Ecdysozoa</taxon>
        <taxon>Arthropoda</taxon>
        <taxon>Hexapoda</taxon>
        <taxon>Insecta</taxon>
        <taxon>Pterygota</taxon>
        <taxon>Neoptera</taxon>
        <taxon>Paraneoptera</taxon>
        <taxon>Hemiptera</taxon>
        <taxon>Sternorrhyncha</taxon>
        <taxon>Aphidomorpha</taxon>
        <taxon>Aphidoidea</taxon>
        <taxon>Aphididae</taxon>
        <taxon>Aphidini</taxon>
        <taxon>Aphis</taxon>
        <taxon>Aphis</taxon>
    </lineage>
</organism>
<gene>
    <name evidence="2" type="ORF">FWK35_00023623</name>
</gene>
<sequence>MKKSLVKSTNENGEKLFTSSTLQPPFESSFNEFVSEPVEISKANVIENTINLINQDKITTEEPVKLSIKKSKIDLLQKSTDTSLQLHYASEERNLILKSYYTTKLNLLERIAIAKEKKVALMEANSKFKE</sequence>
<dbReference type="EMBL" id="VUJU01005651">
    <property type="protein sequence ID" value="KAF0750658.1"/>
    <property type="molecule type" value="Genomic_DNA"/>
</dbReference>
<accession>A0A6G0Y7E4</accession>
<proteinExistence type="predicted"/>
<dbReference type="AlphaFoldDB" id="A0A6G0Y7E4"/>
<name>A0A6G0Y7E4_APHCR</name>
<reference evidence="2 3" key="1">
    <citation type="submission" date="2019-08" db="EMBL/GenBank/DDBJ databases">
        <title>Whole genome of Aphis craccivora.</title>
        <authorList>
            <person name="Voronova N.V."/>
            <person name="Shulinski R.S."/>
            <person name="Bandarenka Y.V."/>
            <person name="Zhorov D.G."/>
            <person name="Warner D."/>
        </authorList>
    </citation>
    <scope>NUCLEOTIDE SEQUENCE [LARGE SCALE GENOMIC DNA]</scope>
    <source>
        <strain evidence="2">180601</strain>
        <tissue evidence="2">Whole Body</tissue>
    </source>
</reference>